<keyword evidence="1" id="KW-0472">Membrane</keyword>
<keyword evidence="1" id="KW-0812">Transmembrane</keyword>
<dbReference type="GO" id="GO:0005886">
    <property type="term" value="C:plasma membrane"/>
    <property type="evidence" value="ECO:0007669"/>
    <property type="project" value="InterPro"/>
</dbReference>
<name>A0A6L5YTZ7_9FIRM</name>
<keyword evidence="1" id="KW-1133">Transmembrane helix</keyword>
<dbReference type="RefSeq" id="WP_154430807.1">
    <property type="nucleotide sequence ID" value="NZ_VUNI01000027.1"/>
</dbReference>
<dbReference type="AlphaFoldDB" id="A0A6L5YTZ7"/>
<protein>
    <submittedName>
        <fullName evidence="2">Proton-coupled thiamine transporter YuaJ</fullName>
    </submittedName>
</protein>
<dbReference type="GO" id="GO:0015234">
    <property type="term" value="F:thiamine transmembrane transporter activity"/>
    <property type="evidence" value="ECO:0007669"/>
    <property type="project" value="InterPro"/>
</dbReference>
<feature type="transmembrane region" description="Helical" evidence="1">
    <location>
        <begin position="85"/>
        <end position="110"/>
    </location>
</feature>
<dbReference type="InterPro" id="IPR012651">
    <property type="entry name" value="Thia_Transptr_ThiT"/>
</dbReference>
<proteinExistence type="predicted"/>
<feature type="transmembrane region" description="Helical" evidence="1">
    <location>
        <begin position="53"/>
        <end position="73"/>
    </location>
</feature>
<feature type="transmembrane region" description="Helical" evidence="1">
    <location>
        <begin position="152"/>
        <end position="175"/>
    </location>
</feature>
<accession>A0A6L5YTZ7</accession>
<sequence>MSFFVNAVADEYGDITYQPTMAGFTALVILMIAILLLGCALFGKKKKFDAKQLAFSAMAIALAVVTSMLKIFHMPMGGSVTLFSMLFIVLIGYWYGLGAGLTTAIAYGFLQLIIDPYILSVPQMLVDYIFAFGALGLSGIFTNSKYGLVKGYIAGVLGRYFFAFLSGWIFFGAYAPDTFPNAIVYSLAYNGAYLGAEAALTLIVIAIPPVHKALAYVKTLAE</sequence>
<gene>
    <name evidence="2" type="ORF">FYJ75_12685</name>
</gene>
<comment type="caution">
    <text evidence="2">The sequence shown here is derived from an EMBL/GenBank/DDBJ whole genome shotgun (WGS) entry which is preliminary data.</text>
</comment>
<reference evidence="2 3" key="1">
    <citation type="submission" date="2019-08" db="EMBL/GenBank/DDBJ databases">
        <title>In-depth cultivation of the pig gut microbiome towards novel bacterial diversity and tailored functional studies.</title>
        <authorList>
            <person name="Wylensek D."/>
            <person name="Hitch T.C.A."/>
            <person name="Clavel T."/>
        </authorList>
    </citation>
    <scope>NUCLEOTIDE SEQUENCE [LARGE SCALE GENOMIC DNA]</scope>
    <source>
        <strain evidence="2 3">MUC/MUC-530-WT-4D</strain>
    </source>
</reference>
<dbReference type="Proteomes" id="UP000474024">
    <property type="component" value="Unassembled WGS sequence"/>
</dbReference>
<evidence type="ECO:0000313" key="2">
    <source>
        <dbReference type="EMBL" id="MST75838.1"/>
    </source>
</evidence>
<feature type="transmembrane region" description="Helical" evidence="1">
    <location>
        <begin position="187"/>
        <end position="207"/>
    </location>
</feature>
<organism evidence="2 3">
    <name type="scientific">Roseburia porci</name>
    <dbReference type="NCBI Taxonomy" id="2605790"/>
    <lineage>
        <taxon>Bacteria</taxon>
        <taxon>Bacillati</taxon>
        <taxon>Bacillota</taxon>
        <taxon>Clostridia</taxon>
        <taxon>Lachnospirales</taxon>
        <taxon>Lachnospiraceae</taxon>
        <taxon>Roseburia</taxon>
    </lineage>
</organism>
<evidence type="ECO:0000256" key="1">
    <source>
        <dbReference type="SAM" id="Phobius"/>
    </source>
</evidence>
<dbReference type="EMBL" id="VUNI01000027">
    <property type="protein sequence ID" value="MST75838.1"/>
    <property type="molecule type" value="Genomic_DNA"/>
</dbReference>
<dbReference type="Pfam" id="PF09515">
    <property type="entry name" value="Thia_YuaJ"/>
    <property type="match status" value="1"/>
</dbReference>
<feature type="transmembrane region" description="Helical" evidence="1">
    <location>
        <begin position="20"/>
        <end position="41"/>
    </location>
</feature>
<dbReference type="Gene3D" id="1.10.1760.20">
    <property type="match status" value="1"/>
</dbReference>
<keyword evidence="3" id="KW-1185">Reference proteome</keyword>
<evidence type="ECO:0000313" key="3">
    <source>
        <dbReference type="Proteomes" id="UP000474024"/>
    </source>
</evidence>
<feature type="transmembrane region" description="Helical" evidence="1">
    <location>
        <begin position="117"/>
        <end position="140"/>
    </location>
</feature>